<reference evidence="1 2" key="1">
    <citation type="submission" date="2013-08" db="EMBL/GenBank/DDBJ databases">
        <title>The genome sequence of Knoellia sinensis.</title>
        <authorList>
            <person name="Zhu W."/>
            <person name="Wang G."/>
        </authorList>
    </citation>
    <scope>NUCLEOTIDE SEQUENCE [LARGE SCALE GENOMIC DNA]</scope>
    <source>
        <strain evidence="1 2">KCTC 19936</strain>
    </source>
</reference>
<dbReference type="RefSeq" id="WP_035919417.1">
    <property type="nucleotide sequence ID" value="NZ_AVPJ01000030.1"/>
</dbReference>
<dbReference type="EMBL" id="AVPJ01000030">
    <property type="protein sequence ID" value="KGN29756.1"/>
    <property type="molecule type" value="Genomic_DNA"/>
</dbReference>
<evidence type="ECO:0000313" key="2">
    <source>
        <dbReference type="Proteomes" id="UP000030002"/>
    </source>
</evidence>
<protein>
    <submittedName>
        <fullName evidence="1">Uncharacterized protein</fullName>
    </submittedName>
</protein>
<gene>
    <name evidence="1" type="ORF">N802_11435</name>
</gene>
<accession>A0A0A0J275</accession>
<evidence type="ECO:0000313" key="1">
    <source>
        <dbReference type="EMBL" id="KGN29756.1"/>
    </source>
</evidence>
<proteinExistence type="predicted"/>
<keyword evidence="2" id="KW-1185">Reference proteome</keyword>
<dbReference type="Proteomes" id="UP000030002">
    <property type="component" value="Unassembled WGS sequence"/>
</dbReference>
<organism evidence="1 2">
    <name type="scientific">Knoellia sinensis KCTC 19936</name>
    <dbReference type="NCBI Taxonomy" id="1385520"/>
    <lineage>
        <taxon>Bacteria</taxon>
        <taxon>Bacillati</taxon>
        <taxon>Actinomycetota</taxon>
        <taxon>Actinomycetes</taxon>
        <taxon>Micrococcales</taxon>
        <taxon>Intrasporangiaceae</taxon>
        <taxon>Knoellia</taxon>
    </lineage>
</organism>
<dbReference type="AlphaFoldDB" id="A0A0A0J275"/>
<sequence>MYTCEMFGMAGMDGGMGVAMMLGMLVWGLLGLALTAVAVAATVWLIRDSQHRGTARPVDPDAR</sequence>
<name>A0A0A0J275_9MICO</name>
<comment type="caution">
    <text evidence="1">The sequence shown here is derived from an EMBL/GenBank/DDBJ whole genome shotgun (WGS) entry which is preliminary data.</text>
</comment>